<name>C7G6N4_9FIRM</name>
<proteinExistence type="predicted"/>
<sequence length="43" mass="4474">MGESGLKDGNLARSSGGCLLCVDQSESRVNLNGNPIHKFAGKL</sequence>
<evidence type="ECO:0000313" key="2">
    <source>
        <dbReference type="Proteomes" id="UP000004828"/>
    </source>
</evidence>
<accession>C7G6N4</accession>
<dbReference type="Proteomes" id="UP000004828">
    <property type="component" value="Unassembled WGS sequence"/>
</dbReference>
<organism evidence="1 2">
    <name type="scientific">Roseburia intestinalis L1-82</name>
    <dbReference type="NCBI Taxonomy" id="536231"/>
    <lineage>
        <taxon>Bacteria</taxon>
        <taxon>Bacillati</taxon>
        <taxon>Bacillota</taxon>
        <taxon>Clostridia</taxon>
        <taxon>Lachnospirales</taxon>
        <taxon>Lachnospiraceae</taxon>
        <taxon>Roseburia</taxon>
    </lineage>
</organism>
<comment type="caution">
    <text evidence="1">The sequence shown here is derived from an EMBL/GenBank/DDBJ whole genome shotgun (WGS) entry which is preliminary data.</text>
</comment>
<protein>
    <submittedName>
        <fullName evidence="1">Uncharacterized protein</fullName>
    </submittedName>
</protein>
<dbReference type="AlphaFoldDB" id="C7G6N4"/>
<dbReference type="EMBL" id="ABYJ02000027">
    <property type="protein sequence ID" value="EEV02530.1"/>
    <property type="molecule type" value="Genomic_DNA"/>
</dbReference>
<gene>
    <name evidence="1" type="ORF">ROSINTL182_05549</name>
</gene>
<dbReference type="HOGENOM" id="CLU_3239059_0_0_9"/>
<reference evidence="1 2" key="1">
    <citation type="submission" date="2009-08" db="EMBL/GenBank/DDBJ databases">
        <authorList>
            <person name="Weinstock G."/>
            <person name="Sodergren E."/>
            <person name="Clifton S."/>
            <person name="Fulton L."/>
            <person name="Fulton B."/>
            <person name="Courtney L."/>
            <person name="Fronick C."/>
            <person name="Harrison M."/>
            <person name="Strong C."/>
            <person name="Farmer C."/>
            <person name="Delahaunty K."/>
            <person name="Markovic C."/>
            <person name="Hall O."/>
            <person name="Minx P."/>
            <person name="Tomlinson C."/>
            <person name="Mitreva M."/>
            <person name="Nelson J."/>
            <person name="Hou S."/>
            <person name="Wollam A."/>
            <person name="Pepin K.H."/>
            <person name="Johnson M."/>
            <person name="Bhonagiri V."/>
            <person name="Nash W.E."/>
            <person name="Warren W."/>
            <person name="Chinwalla A."/>
            <person name="Mardis E.R."/>
            <person name="Wilson R.K."/>
        </authorList>
    </citation>
    <scope>NUCLEOTIDE SEQUENCE [LARGE SCALE GENOMIC DNA]</scope>
    <source>
        <strain evidence="1 2">L1-82</strain>
    </source>
</reference>
<evidence type="ECO:0000313" key="1">
    <source>
        <dbReference type="EMBL" id="EEV02530.1"/>
    </source>
</evidence>